<sequence>MNLNDNNINYILNSILDMTDGVGHIWKVVDDDNLVSEGTLNTER</sequence>
<dbReference type="AlphaFoldDB" id="A0A9N9JXW7"/>
<keyword evidence="2" id="KW-1185">Reference proteome</keyword>
<organism evidence="1 2">
    <name type="scientific">Cetraspora pellucida</name>
    <dbReference type="NCBI Taxonomy" id="1433469"/>
    <lineage>
        <taxon>Eukaryota</taxon>
        <taxon>Fungi</taxon>
        <taxon>Fungi incertae sedis</taxon>
        <taxon>Mucoromycota</taxon>
        <taxon>Glomeromycotina</taxon>
        <taxon>Glomeromycetes</taxon>
        <taxon>Diversisporales</taxon>
        <taxon>Gigasporaceae</taxon>
        <taxon>Cetraspora</taxon>
    </lineage>
</organism>
<evidence type="ECO:0000313" key="1">
    <source>
        <dbReference type="EMBL" id="CAG8797047.1"/>
    </source>
</evidence>
<comment type="caution">
    <text evidence="1">The sequence shown here is derived from an EMBL/GenBank/DDBJ whole genome shotgun (WGS) entry which is preliminary data.</text>
</comment>
<name>A0A9N9JXW7_9GLOM</name>
<proteinExistence type="predicted"/>
<reference evidence="1" key="1">
    <citation type="submission" date="2021-06" db="EMBL/GenBank/DDBJ databases">
        <authorList>
            <person name="Kallberg Y."/>
            <person name="Tangrot J."/>
            <person name="Rosling A."/>
        </authorList>
    </citation>
    <scope>NUCLEOTIDE SEQUENCE</scope>
    <source>
        <strain evidence="1">FL966</strain>
    </source>
</reference>
<accession>A0A9N9JXW7</accession>
<dbReference type="EMBL" id="CAJVQA010029476">
    <property type="protein sequence ID" value="CAG8797047.1"/>
    <property type="molecule type" value="Genomic_DNA"/>
</dbReference>
<feature type="non-terminal residue" evidence="1">
    <location>
        <position position="44"/>
    </location>
</feature>
<gene>
    <name evidence="1" type="ORF">CPELLU_LOCUS17406</name>
</gene>
<evidence type="ECO:0000313" key="2">
    <source>
        <dbReference type="Proteomes" id="UP000789759"/>
    </source>
</evidence>
<dbReference type="Proteomes" id="UP000789759">
    <property type="component" value="Unassembled WGS sequence"/>
</dbReference>
<protein>
    <submittedName>
        <fullName evidence="1">21735_t:CDS:1</fullName>
    </submittedName>
</protein>